<dbReference type="AlphaFoldDB" id="A0AAW9JXZ7"/>
<evidence type="ECO:0000259" key="3">
    <source>
        <dbReference type="Pfam" id="PF02557"/>
    </source>
</evidence>
<dbReference type="EMBL" id="JAVBVO010000001">
    <property type="protein sequence ID" value="MDZ5757225.1"/>
    <property type="molecule type" value="Genomic_DNA"/>
</dbReference>
<proteinExistence type="predicted"/>
<name>A0AAW9JXZ7_CARML</name>
<dbReference type="InterPro" id="IPR052179">
    <property type="entry name" value="DD-CPase-like"/>
</dbReference>
<dbReference type="PANTHER" id="PTHR34385:SF1">
    <property type="entry name" value="PEPTIDOGLYCAN L-ALANYL-D-GLUTAMATE ENDOPEPTIDASE CWLK"/>
    <property type="match status" value="1"/>
</dbReference>
<feature type="signal peptide" evidence="2">
    <location>
        <begin position="1"/>
        <end position="21"/>
    </location>
</feature>
<dbReference type="GO" id="GO:0006508">
    <property type="term" value="P:proteolysis"/>
    <property type="evidence" value="ECO:0007669"/>
    <property type="project" value="InterPro"/>
</dbReference>
<dbReference type="CDD" id="cd14852">
    <property type="entry name" value="LD-carboxypeptidase"/>
    <property type="match status" value="1"/>
</dbReference>
<dbReference type="GO" id="GO:0008233">
    <property type="term" value="F:peptidase activity"/>
    <property type="evidence" value="ECO:0007669"/>
    <property type="project" value="InterPro"/>
</dbReference>
<keyword evidence="2" id="KW-0732">Signal</keyword>
<organism evidence="4 5">
    <name type="scientific">Carnobacterium maltaromaticum</name>
    <name type="common">Carnobacterium piscicola</name>
    <dbReference type="NCBI Taxonomy" id="2751"/>
    <lineage>
        <taxon>Bacteria</taxon>
        <taxon>Bacillati</taxon>
        <taxon>Bacillota</taxon>
        <taxon>Bacilli</taxon>
        <taxon>Lactobacillales</taxon>
        <taxon>Carnobacteriaceae</taxon>
        <taxon>Carnobacterium</taxon>
    </lineage>
</organism>
<dbReference type="SUPFAM" id="SSF55166">
    <property type="entry name" value="Hedgehog/DD-peptidase"/>
    <property type="match status" value="1"/>
</dbReference>
<dbReference type="InterPro" id="IPR003709">
    <property type="entry name" value="VanY-like_core_dom"/>
</dbReference>
<dbReference type="PANTHER" id="PTHR34385">
    <property type="entry name" value="D-ALANYL-D-ALANINE CARBOXYPEPTIDASE"/>
    <property type="match status" value="1"/>
</dbReference>
<feature type="compositionally biased region" description="Low complexity" evidence="1">
    <location>
        <begin position="31"/>
        <end position="40"/>
    </location>
</feature>
<feature type="domain" description="D-alanyl-D-alanine carboxypeptidase-like core" evidence="3">
    <location>
        <begin position="92"/>
        <end position="232"/>
    </location>
</feature>
<accession>A0AAW9JXZ7</accession>
<protein>
    <submittedName>
        <fullName evidence="4">M15 family metallopeptidase</fullName>
    </submittedName>
</protein>
<reference evidence="4" key="1">
    <citation type="submission" date="2023-08" db="EMBL/GenBank/DDBJ databases">
        <title>Genomic characterization of piscicolin 126 produced by Carnobacterium maltaromaticum CM22 strain isolated from salmon (Salmo salar).</title>
        <authorList>
            <person name="Gonzalez-Gragera E."/>
            <person name="Garcia-Lopez J.D."/>
            <person name="Teso-Perez C."/>
            <person name="Gimenez-Hernandez I."/>
            <person name="Peralta-Sanchez J.M."/>
            <person name="Valdivia E."/>
            <person name="Montalban-Lopez M."/>
            <person name="Martin-Platero A.M."/>
            <person name="Banos A."/>
            <person name="Martinez-Bueno M."/>
        </authorList>
    </citation>
    <scope>NUCLEOTIDE SEQUENCE</scope>
    <source>
        <strain evidence="4">CM22</strain>
    </source>
</reference>
<dbReference type="PROSITE" id="PS51257">
    <property type="entry name" value="PROKAR_LIPOPROTEIN"/>
    <property type="match status" value="1"/>
</dbReference>
<evidence type="ECO:0000313" key="4">
    <source>
        <dbReference type="EMBL" id="MDZ5757225.1"/>
    </source>
</evidence>
<feature type="chain" id="PRO_5043835794" evidence="2">
    <location>
        <begin position="22"/>
        <end position="257"/>
    </location>
</feature>
<comment type="caution">
    <text evidence="4">The sequence shown here is derived from an EMBL/GenBank/DDBJ whole genome shotgun (WGS) entry which is preliminary data.</text>
</comment>
<evidence type="ECO:0000256" key="1">
    <source>
        <dbReference type="SAM" id="MobiDB-lite"/>
    </source>
</evidence>
<dbReference type="Pfam" id="PF02557">
    <property type="entry name" value="VanY"/>
    <property type="match status" value="1"/>
</dbReference>
<sequence>MNKKIIISLFSLTLLSGCQFIGENTAKDSTDNTNKTTKTSTTEKDKATEEKVAIAPLPNVSTADWNLLLVNSDFPMDPTREIPLAVVDNGLQIDQRMEADYQAWMEAARNAGFNMELISAYRSIDLQQTVYDQSIQDNVAKGMSQEEALKETKEYVAFPGASEHHSALAIDIVDDQWLATGKGLIPEYDQTDSQKWLVKTMQDYGFILRFPKDKESFTKISYESWHFRYVGKENAKYIVDNHLSLEEYIERLKAAGK</sequence>
<gene>
    <name evidence="4" type="ORF">RAK27_00980</name>
</gene>
<feature type="region of interest" description="Disordered" evidence="1">
    <location>
        <begin position="25"/>
        <end position="47"/>
    </location>
</feature>
<dbReference type="RefSeq" id="WP_010054401.1">
    <property type="nucleotide sequence ID" value="NZ_CAJGUS010000071.1"/>
</dbReference>
<evidence type="ECO:0000313" key="5">
    <source>
        <dbReference type="Proteomes" id="UP001290462"/>
    </source>
</evidence>
<evidence type="ECO:0000256" key="2">
    <source>
        <dbReference type="SAM" id="SignalP"/>
    </source>
</evidence>
<dbReference type="InterPro" id="IPR009045">
    <property type="entry name" value="Zn_M74/Hedgehog-like"/>
</dbReference>
<dbReference type="Gene3D" id="3.30.1380.10">
    <property type="match status" value="1"/>
</dbReference>
<dbReference type="Proteomes" id="UP001290462">
    <property type="component" value="Unassembled WGS sequence"/>
</dbReference>
<dbReference type="InterPro" id="IPR058193">
    <property type="entry name" value="VanY/YodJ_core_dom"/>
</dbReference>